<dbReference type="PANTHER" id="PTHR22834:SF20">
    <property type="entry name" value="SH3 DOMAIN-CONTAINING PROTEIN"/>
    <property type="match status" value="1"/>
</dbReference>
<dbReference type="AlphaFoldDB" id="A0A087UMX4"/>
<protein>
    <submittedName>
        <fullName evidence="3">Dynamin-binding protein</fullName>
    </submittedName>
</protein>
<dbReference type="InterPro" id="IPR027267">
    <property type="entry name" value="AH/BAR_dom_sf"/>
</dbReference>
<dbReference type="OrthoDB" id="27823at2759"/>
<evidence type="ECO:0000256" key="1">
    <source>
        <dbReference type="ARBA" id="ARBA00022658"/>
    </source>
</evidence>
<dbReference type="SUPFAM" id="SSF103657">
    <property type="entry name" value="BAR/IMD domain-like"/>
    <property type="match status" value="1"/>
</dbReference>
<feature type="non-terminal residue" evidence="3">
    <location>
        <position position="134"/>
    </location>
</feature>
<evidence type="ECO:0000259" key="2">
    <source>
        <dbReference type="Pfam" id="PF03114"/>
    </source>
</evidence>
<accession>A0A087UMX4</accession>
<dbReference type="InterPro" id="IPR004148">
    <property type="entry name" value="BAR_dom"/>
</dbReference>
<feature type="domain" description="BAR" evidence="2">
    <location>
        <begin position="6"/>
        <end position="132"/>
    </location>
</feature>
<sequence>MHSVVKKSSRFGMRLSSSIGLKTVVKDQEFEKVERRFNALQKSVRIFQKDMCDYTKKVEEFVTTGFNIAEEIAELYQERKGQQEVDQFRSAHRIILTQFWEAFKQTIERNINGLIRQLLQAFRAPANLIQKRYD</sequence>
<gene>
    <name evidence="3" type="ORF">X975_08607</name>
</gene>
<dbReference type="InterPro" id="IPR051492">
    <property type="entry name" value="Dynamin-Rho_GEF"/>
</dbReference>
<dbReference type="PANTHER" id="PTHR22834">
    <property type="entry name" value="NUCLEAR FUSION PROTEIN FUS2"/>
    <property type="match status" value="1"/>
</dbReference>
<dbReference type="GO" id="GO:0005737">
    <property type="term" value="C:cytoplasm"/>
    <property type="evidence" value="ECO:0007669"/>
    <property type="project" value="InterPro"/>
</dbReference>
<name>A0A087UMX4_STEMI</name>
<reference evidence="3 4" key="1">
    <citation type="submission" date="2013-11" db="EMBL/GenBank/DDBJ databases">
        <title>Genome sequencing of Stegodyphus mimosarum.</title>
        <authorList>
            <person name="Bechsgaard J."/>
        </authorList>
    </citation>
    <scope>NUCLEOTIDE SEQUENCE [LARGE SCALE GENOMIC DNA]</scope>
</reference>
<evidence type="ECO:0000313" key="3">
    <source>
        <dbReference type="EMBL" id="KFM78713.1"/>
    </source>
</evidence>
<keyword evidence="4" id="KW-1185">Reference proteome</keyword>
<dbReference type="EMBL" id="KK120641">
    <property type="protein sequence ID" value="KFM78713.1"/>
    <property type="molecule type" value="Genomic_DNA"/>
</dbReference>
<dbReference type="STRING" id="407821.A0A087UMX4"/>
<evidence type="ECO:0000313" key="4">
    <source>
        <dbReference type="Proteomes" id="UP000054359"/>
    </source>
</evidence>
<dbReference type="Pfam" id="PF03114">
    <property type="entry name" value="BAR"/>
    <property type="match status" value="1"/>
</dbReference>
<organism evidence="3 4">
    <name type="scientific">Stegodyphus mimosarum</name>
    <name type="common">African social velvet spider</name>
    <dbReference type="NCBI Taxonomy" id="407821"/>
    <lineage>
        <taxon>Eukaryota</taxon>
        <taxon>Metazoa</taxon>
        <taxon>Ecdysozoa</taxon>
        <taxon>Arthropoda</taxon>
        <taxon>Chelicerata</taxon>
        <taxon>Arachnida</taxon>
        <taxon>Araneae</taxon>
        <taxon>Araneomorphae</taxon>
        <taxon>Entelegynae</taxon>
        <taxon>Eresoidea</taxon>
        <taxon>Eresidae</taxon>
        <taxon>Stegodyphus</taxon>
    </lineage>
</organism>
<dbReference type="Proteomes" id="UP000054359">
    <property type="component" value="Unassembled WGS sequence"/>
</dbReference>
<dbReference type="GO" id="GO:0005085">
    <property type="term" value="F:guanyl-nucleotide exchange factor activity"/>
    <property type="evidence" value="ECO:0007669"/>
    <property type="project" value="UniProtKB-KW"/>
</dbReference>
<dbReference type="Gene3D" id="1.20.1270.60">
    <property type="entry name" value="Arfaptin homology (AH) domain/BAR domain"/>
    <property type="match status" value="1"/>
</dbReference>
<proteinExistence type="predicted"/>
<keyword evidence="1" id="KW-0344">Guanine-nucleotide releasing factor</keyword>